<dbReference type="GO" id="GO:0005524">
    <property type="term" value="F:ATP binding"/>
    <property type="evidence" value="ECO:0007669"/>
    <property type="project" value="UniProtKB-UniRule"/>
</dbReference>
<gene>
    <name evidence="1" type="primary">pxpA</name>
    <name evidence="2" type="ORF">AVDCRST_MAG87-3717</name>
</gene>
<keyword evidence="1" id="KW-0067">ATP-binding</keyword>
<dbReference type="GO" id="GO:0005975">
    <property type="term" value="P:carbohydrate metabolic process"/>
    <property type="evidence" value="ECO:0007669"/>
    <property type="project" value="InterPro"/>
</dbReference>
<dbReference type="AlphaFoldDB" id="A0A6J4VP55"/>
<comment type="function">
    <text evidence="1">Catalyzes the cleavage of 5-oxoproline to form L-glutamate coupled to the hydrolysis of ATP to ADP and inorganic phosphate.</text>
</comment>
<sequence>MSAATRPKRSTIDLNSDLGEGFGAFRVGPDEELFPFISSANVACGFHGGDPRMMSRTVEQARKHNVAVGAHPGFPDLAGFGRRNIAASAEEIRTDVLYQIGAMAGITRAEGAALRHVKAHGALYNMAVKDPVVAEAIARAVRQFDAALRFFVIPGSALEAAAITAGLTVVREAFADRAYHADGSLVSRSVPGAVIEDAELVAARVIRLVEEGVIETIEGDLLTLEADTICIHSDTATAVPIARAISARFARAGIDVRPSHPIEG</sequence>
<dbReference type="EMBL" id="CADCWJ010000818">
    <property type="protein sequence ID" value="CAA9584073.1"/>
    <property type="molecule type" value="Genomic_DNA"/>
</dbReference>
<dbReference type="PANTHER" id="PTHR30292">
    <property type="entry name" value="UNCHARACTERIZED PROTEIN YBGL-RELATED"/>
    <property type="match status" value="1"/>
</dbReference>
<dbReference type="HAMAP" id="MF_00691">
    <property type="entry name" value="PxpA"/>
    <property type="match status" value="1"/>
</dbReference>
<organism evidence="2">
    <name type="scientific">uncultured Thermomicrobiales bacterium</name>
    <dbReference type="NCBI Taxonomy" id="1645740"/>
    <lineage>
        <taxon>Bacteria</taxon>
        <taxon>Pseudomonadati</taxon>
        <taxon>Thermomicrobiota</taxon>
        <taxon>Thermomicrobia</taxon>
        <taxon>Thermomicrobiales</taxon>
        <taxon>environmental samples</taxon>
    </lineage>
</organism>
<keyword evidence="1" id="KW-0378">Hydrolase</keyword>
<name>A0A6J4VP55_9BACT</name>
<dbReference type="SUPFAM" id="SSF88713">
    <property type="entry name" value="Glycoside hydrolase/deacetylase"/>
    <property type="match status" value="1"/>
</dbReference>
<evidence type="ECO:0000313" key="2">
    <source>
        <dbReference type="EMBL" id="CAA9584073.1"/>
    </source>
</evidence>
<dbReference type="PANTHER" id="PTHR30292:SF0">
    <property type="entry name" value="5-OXOPROLINASE SUBUNIT A"/>
    <property type="match status" value="1"/>
</dbReference>
<dbReference type="InterPro" id="IPR005501">
    <property type="entry name" value="LamB/YcsF/PxpA-like"/>
</dbReference>
<comment type="similarity">
    <text evidence="1">Belongs to the LamB/PxpA family.</text>
</comment>
<protein>
    <recommendedName>
        <fullName evidence="1">5-oxoprolinase subunit A</fullName>
        <shortName evidence="1">5-OPase subunit A</shortName>
        <ecNumber evidence="1">3.5.2.9</ecNumber>
    </recommendedName>
    <alternativeName>
        <fullName evidence="1">5-oxoprolinase (ATP-hydrolyzing) subunit A</fullName>
    </alternativeName>
</protein>
<evidence type="ECO:0000256" key="1">
    <source>
        <dbReference type="HAMAP-Rule" id="MF_00691"/>
    </source>
</evidence>
<accession>A0A6J4VP55</accession>
<keyword evidence="1" id="KW-0547">Nucleotide-binding</keyword>
<dbReference type="NCBIfam" id="NF003814">
    <property type="entry name" value="PRK05406.1-3"/>
    <property type="match status" value="1"/>
</dbReference>
<dbReference type="EC" id="3.5.2.9" evidence="1"/>
<dbReference type="InterPro" id="IPR011330">
    <property type="entry name" value="Glyco_hydro/deAcase_b/a-brl"/>
</dbReference>
<reference evidence="2" key="1">
    <citation type="submission" date="2020-02" db="EMBL/GenBank/DDBJ databases">
        <authorList>
            <person name="Meier V. D."/>
        </authorList>
    </citation>
    <scope>NUCLEOTIDE SEQUENCE</scope>
    <source>
        <strain evidence="2">AVDCRST_MAG87</strain>
    </source>
</reference>
<proteinExistence type="inferred from homology"/>
<dbReference type="Pfam" id="PF03746">
    <property type="entry name" value="LamB_YcsF"/>
    <property type="match status" value="1"/>
</dbReference>
<dbReference type="Gene3D" id="3.20.20.370">
    <property type="entry name" value="Glycoside hydrolase/deacetylase"/>
    <property type="match status" value="1"/>
</dbReference>
<comment type="subunit">
    <text evidence="1">Forms a complex composed of PxpA, PxpB and PxpC.</text>
</comment>
<dbReference type="CDD" id="cd10787">
    <property type="entry name" value="LamB_YcsF_like"/>
    <property type="match status" value="1"/>
</dbReference>
<comment type="catalytic activity">
    <reaction evidence="1">
        <text>5-oxo-L-proline + ATP + 2 H2O = L-glutamate + ADP + phosphate + H(+)</text>
        <dbReference type="Rhea" id="RHEA:10348"/>
        <dbReference type="ChEBI" id="CHEBI:15377"/>
        <dbReference type="ChEBI" id="CHEBI:15378"/>
        <dbReference type="ChEBI" id="CHEBI:29985"/>
        <dbReference type="ChEBI" id="CHEBI:30616"/>
        <dbReference type="ChEBI" id="CHEBI:43474"/>
        <dbReference type="ChEBI" id="CHEBI:58402"/>
        <dbReference type="ChEBI" id="CHEBI:456216"/>
        <dbReference type="EC" id="3.5.2.9"/>
    </reaction>
</comment>
<dbReference type="GO" id="GO:0017168">
    <property type="term" value="F:5-oxoprolinase (ATP-hydrolyzing) activity"/>
    <property type="evidence" value="ECO:0007669"/>
    <property type="project" value="UniProtKB-UniRule"/>
</dbReference>
<dbReference type="NCBIfam" id="NF003816">
    <property type="entry name" value="PRK05406.1-5"/>
    <property type="match status" value="1"/>
</dbReference>